<dbReference type="Gene3D" id="3.30.1330.80">
    <property type="entry name" value="Hypothetical protein, similar to alpha- acetolactate decarboxylase, domain 2"/>
    <property type="match status" value="1"/>
</dbReference>
<dbReference type="STRING" id="1802596.A2Z11_02155"/>
<protein>
    <recommendedName>
        <fullName evidence="1">PPC domain-containing protein</fullName>
    </recommendedName>
</protein>
<accession>A0A1G1WGD3</accession>
<reference evidence="2 3" key="1">
    <citation type="journal article" date="2016" name="Nat. Commun.">
        <title>Thousands of microbial genomes shed light on interconnected biogeochemical processes in an aquifer system.</title>
        <authorList>
            <person name="Anantharaman K."/>
            <person name="Brown C.T."/>
            <person name="Hug L.A."/>
            <person name="Sharon I."/>
            <person name="Castelle C.J."/>
            <person name="Probst A.J."/>
            <person name="Thomas B.C."/>
            <person name="Singh A."/>
            <person name="Wilkins M.J."/>
            <person name="Karaoz U."/>
            <person name="Brodie E.L."/>
            <person name="Williams K.H."/>
            <person name="Hubbard S.S."/>
            <person name="Banfield J.F."/>
        </authorList>
    </citation>
    <scope>NUCLEOTIDE SEQUENCE [LARGE SCALE GENOMIC DNA]</scope>
</reference>
<gene>
    <name evidence="2" type="ORF">A2Z11_02155</name>
</gene>
<dbReference type="AlphaFoldDB" id="A0A1G1WGD3"/>
<dbReference type="SUPFAM" id="SSF117856">
    <property type="entry name" value="AF0104/ALDC/Ptd012-like"/>
    <property type="match status" value="1"/>
</dbReference>
<organism evidence="2 3">
    <name type="scientific">Candidatus Woykebacteria bacterium RBG_16_43_9</name>
    <dbReference type="NCBI Taxonomy" id="1802596"/>
    <lineage>
        <taxon>Bacteria</taxon>
        <taxon>Candidatus Woykeibacteriota</taxon>
    </lineage>
</organism>
<proteinExistence type="predicted"/>
<dbReference type="PROSITE" id="PS51742">
    <property type="entry name" value="PPC"/>
    <property type="match status" value="1"/>
</dbReference>
<dbReference type="Proteomes" id="UP000176389">
    <property type="component" value="Unassembled WGS sequence"/>
</dbReference>
<dbReference type="CDD" id="cd11378">
    <property type="entry name" value="DUF296"/>
    <property type="match status" value="1"/>
</dbReference>
<dbReference type="InterPro" id="IPR005175">
    <property type="entry name" value="PPC_dom"/>
</dbReference>
<evidence type="ECO:0000313" key="3">
    <source>
        <dbReference type="Proteomes" id="UP000176389"/>
    </source>
</evidence>
<evidence type="ECO:0000259" key="1">
    <source>
        <dbReference type="PROSITE" id="PS51742"/>
    </source>
</evidence>
<dbReference type="PANTHER" id="PTHR34988:SF1">
    <property type="entry name" value="DNA-BINDING PROTEIN"/>
    <property type="match status" value="1"/>
</dbReference>
<dbReference type="PANTHER" id="PTHR34988">
    <property type="entry name" value="PROTEIN, PUTATIVE-RELATED"/>
    <property type="match status" value="1"/>
</dbReference>
<name>A0A1G1WGD3_9BACT</name>
<dbReference type="Pfam" id="PF03479">
    <property type="entry name" value="PCC"/>
    <property type="match status" value="1"/>
</dbReference>
<evidence type="ECO:0000313" key="2">
    <source>
        <dbReference type="EMBL" id="OGY26755.1"/>
    </source>
</evidence>
<sequence>MKIRTFRLRPGSNLRSSIEKYVRENKFKAGIIISVIGGLKSIKLRMAGATPAKQIIRHFKENLEIVSAEGTISKDGGHIHISVANKKGTVVGGHLKEGVVAFTAEISLIELEDRRFLRQLDKETGFKELVIKY</sequence>
<feature type="domain" description="PPC" evidence="1">
    <location>
        <begin position="1"/>
        <end position="132"/>
    </location>
</feature>
<comment type="caution">
    <text evidence="2">The sequence shown here is derived from an EMBL/GenBank/DDBJ whole genome shotgun (WGS) entry which is preliminary data.</text>
</comment>
<dbReference type="EMBL" id="MHCS01000010">
    <property type="protein sequence ID" value="OGY26755.1"/>
    <property type="molecule type" value="Genomic_DNA"/>
</dbReference>